<reference evidence="4" key="1">
    <citation type="journal article" date="2019" name="Int. J. Syst. Evol. Microbiol.">
        <title>The Global Catalogue of Microorganisms (GCM) 10K type strain sequencing project: providing services to taxonomists for standard genome sequencing and annotation.</title>
        <authorList>
            <consortium name="The Broad Institute Genomics Platform"/>
            <consortium name="The Broad Institute Genome Sequencing Center for Infectious Disease"/>
            <person name="Wu L."/>
            <person name="Ma J."/>
        </authorList>
    </citation>
    <scope>NUCLEOTIDE SEQUENCE [LARGE SCALE GENOMIC DNA]</scope>
    <source>
        <strain evidence="4">CGMCC 4.1469</strain>
    </source>
</reference>
<evidence type="ECO:0000256" key="1">
    <source>
        <dbReference type="SAM" id="MobiDB-lite"/>
    </source>
</evidence>
<dbReference type="RefSeq" id="WP_377171517.1">
    <property type="nucleotide sequence ID" value="NZ_JBHSMQ010000013.1"/>
</dbReference>
<feature type="signal peptide" evidence="2">
    <location>
        <begin position="1"/>
        <end position="21"/>
    </location>
</feature>
<name>A0ABW0KYI8_9BACT</name>
<feature type="region of interest" description="Disordered" evidence="1">
    <location>
        <begin position="36"/>
        <end position="81"/>
    </location>
</feature>
<evidence type="ECO:0000256" key="2">
    <source>
        <dbReference type="SAM" id="SignalP"/>
    </source>
</evidence>
<keyword evidence="2" id="KW-0732">Signal</keyword>
<protein>
    <submittedName>
        <fullName evidence="3">Uncharacterized protein</fullName>
    </submittedName>
</protein>
<dbReference type="EMBL" id="JBHSMQ010000013">
    <property type="protein sequence ID" value="MFC5457808.1"/>
    <property type="molecule type" value="Genomic_DNA"/>
</dbReference>
<evidence type="ECO:0000313" key="3">
    <source>
        <dbReference type="EMBL" id="MFC5457808.1"/>
    </source>
</evidence>
<evidence type="ECO:0000313" key="4">
    <source>
        <dbReference type="Proteomes" id="UP001596052"/>
    </source>
</evidence>
<accession>A0ABW0KYI8</accession>
<gene>
    <name evidence="3" type="ORF">ACFQDI_23265</name>
</gene>
<keyword evidence="4" id="KW-1185">Reference proteome</keyword>
<feature type="chain" id="PRO_5046203095" evidence="2">
    <location>
        <begin position="22"/>
        <end position="81"/>
    </location>
</feature>
<proteinExistence type="predicted"/>
<sequence length="81" mass="8701">MKTSIHLALFALATLNVSLSAADSDDKLDAAKKLVERISEAQPPRETGGTRTPEQAIKEYKESGPASSYHLKFNPVPPPAP</sequence>
<organism evidence="3 4">
    <name type="scientific">Prosthecobacter fluviatilis</name>
    <dbReference type="NCBI Taxonomy" id="445931"/>
    <lineage>
        <taxon>Bacteria</taxon>
        <taxon>Pseudomonadati</taxon>
        <taxon>Verrucomicrobiota</taxon>
        <taxon>Verrucomicrobiia</taxon>
        <taxon>Verrucomicrobiales</taxon>
        <taxon>Verrucomicrobiaceae</taxon>
        <taxon>Prosthecobacter</taxon>
    </lineage>
</organism>
<comment type="caution">
    <text evidence="3">The sequence shown here is derived from an EMBL/GenBank/DDBJ whole genome shotgun (WGS) entry which is preliminary data.</text>
</comment>
<dbReference type="Proteomes" id="UP001596052">
    <property type="component" value="Unassembled WGS sequence"/>
</dbReference>